<feature type="compositionally biased region" description="Polar residues" evidence="1">
    <location>
        <begin position="70"/>
        <end position="84"/>
    </location>
</feature>
<dbReference type="EMBL" id="CP087781">
    <property type="protein sequence ID" value="UZA52617.1"/>
    <property type="molecule type" value="Genomic_DNA"/>
</dbReference>
<dbReference type="Proteomes" id="UP001163632">
    <property type="component" value="Chromosome"/>
</dbReference>
<sequence length="220" mass="24167">MAKQSDKQAEQGVMTDDVSVSTQTHPQDKPKRTRKKKDPADVALDVQVGDVSAVSDTAGQPKSTKARAKANQNKPKQTRTSQAKNTEDADNQAKSQTDNQTAKPKRTRKKAVKADISEETHAQQGDELATDERGRPRFGAKEAILEFVEVESGSLVLREVGTDEALVSIAFADKVKDMVGAEHIQSIGQHMISAAIATVMERQMRQYHAHVYDEAPKRFS</sequence>
<evidence type="ECO:0000313" key="7">
    <source>
        <dbReference type="Proteomes" id="UP001163632"/>
    </source>
</evidence>
<organism evidence="2 5">
    <name type="scientific">Moraxella bovis</name>
    <dbReference type="NCBI Taxonomy" id="476"/>
    <lineage>
        <taxon>Bacteria</taxon>
        <taxon>Pseudomonadati</taxon>
        <taxon>Pseudomonadota</taxon>
        <taxon>Gammaproteobacteria</taxon>
        <taxon>Moraxellales</taxon>
        <taxon>Moraxellaceae</taxon>
        <taxon>Moraxella</taxon>
    </lineage>
</organism>
<proteinExistence type="predicted"/>
<evidence type="ECO:0000256" key="1">
    <source>
        <dbReference type="SAM" id="MobiDB-lite"/>
    </source>
</evidence>
<evidence type="ECO:0000313" key="3">
    <source>
        <dbReference type="EMBL" id="UZA04163.1"/>
    </source>
</evidence>
<protein>
    <submittedName>
        <fullName evidence="2">Uncharacterized protein</fullName>
    </submittedName>
</protein>
<reference evidence="2 5" key="1">
    <citation type="submission" date="2018-06" db="EMBL/GenBank/DDBJ databases">
        <authorList>
            <consortium name="Pathogen Informatics"/>
            <person name="Doyle S."/>
        </authorList>
    </citation>
    <scope>NUCLEOTIDE SEQUENCE [LARGE SCALE GENOMIC DNA]</scope>
    <source>
        <strain evidence="2 5">NCTC9426</strain>
    </source>
</reference>
<name>A0A378PXX5_MORBO</name>
<dbReference type="GeneID" id="77188991"/>
<evidence type="ECO:0000313" key="2">
    <source>
        <dbReference type="EMBL" id="STY93255.1"/>
    </source>
</evidence>
<reference evidence="3 6" key="2">
    <citation type="journal article" date="2022" name="BMC Microbiol.">
        <title>Whole genome sequencing of Moraxella bovis strains from North America reveals two genotypes with different genetic determinants.</title>
        <authorList>
            <person name="Wynn E.L."/>
            <person name="Hille M.M."/>
            <person name="Loy J.D."/>
            <person name="Schuller G."/>
            <person name="Kuhn K.L."/>
            <person name="Dickey A.M."/>
            <person name="Bono J.L."/>
            <person name="Clawson M.L."/>
        </authorList>
    </citation>
    <scope>NUCLEOTIDE SEQUENCE [LARGE SCALE GENOMIC DNA]</scope>
    <source>
        <strain evidence="3">SAM102599</strain>
        <strain evidence="4 6">SAM57978</strain>
    </source>
</reference>
<evidence type="ECO:0000313" key="4">
    <source>
        <dbReference type="EMBL" id="UZA52617.1"/>
    </source>
</evidence>
<feature type="compositionally biased region" description="Basic and acidic residues" evidence="1">
    <location>
        <begin position="112"/>
        <end position="121"/>
    </location>
</feature>
<dbReference type="Proteomes" id="UP001163283">
    <property type="component" value="Chromosome"/>
</dbReference>
<gene>
    <name evidence="3" type="ORF">LP092_05335</name>
    <name evidence="4" type="ORF">LP129_05650</name>
    <name evidence="2" type="ORF">NCTC9426_01977</name>
</gene>
<evidence type="ECO:0000313" key="5">
    <source>
        <dbReference type="Proteomes" id="UP000254133"/>
    </source>
</evidence>
<feature type="compositionally biased region" description="Polar residues" evidence="1">
    <location>
        <begin position="54"/>
        <end position="63"/>
    </location>
</feature>
<accession>A0A378PXX5</accession>
<keyword evidence="7" id="KW-1185">Reference proteome</keyword>
<feature type="region of interest" description="Disordered" evidence="1">
    <location>
        <begin position="1"/>
        <end position="135"/>
    </location>
</feature>
<feature type="compositionally biased region" description="Polar residues" evidence="1">
    <location>
        <begin position="92"/>
        <end position="102"/>
    </location>
</feature>
<dbReference type="RefSeq" id="WP_228157798.1">
    <property type="nucleotide sequence ID" value="NZ_CP030241.1"/>
</dbReference>
<dbReference type="EMBL" id="CP087830">
    <property type="protein sequence ID" value="UZA04163.1"/>
    <property type="molecule type" value="Genomic_DNA"/>
</dbReference>
<dbReference type="Proteomes" id="UP000254133">
    <property type="component" value="Unassembled WGS sequence"/>
</dbReference>
<evidence type="ECO:0000313" key="6">
    <source>
        <dbReference type="Proteomes" id="UP001163283"/>
    </source>
</evidence>
<dbReference type="AlphaFoldDB" id="A0A378PXX5"/>
<dbReference type="EMBL" id="UGPZ01000003">
    <property type="protein sequence ID" value="STY93255.1"/>
    <property type="molecule type" value="Genomic_DNA"/>
</dbReference>